<dbReference type="InterPro" id="IPR011991">
    <property type="entry name" value="ArsR-like_HTH"/>
</dbReference>
<evidence type="ECO:0000313" key="3">
    <source>
        <dbReference type="Proteomes" id="UP001501266"/>
    </source>
</evidence>
<keyword evidence="3" id="KW-1185">Reference proteome</keyword>
<accession>A0ABN1YNU1</accession>
<comment type="caution">
    <text evidence="2">The sequence shown here is derived from an EMBL/GenBank/DDBJ whole genome shotgun (WGS) entry which is preliminary data.</text>
</comment>
<sequence>MTVPPPTQQLAALADDTRWAILELLGSEPRSASELARALPVSRQAIAKHLAVLEAAGLVDAVREGRSVRHRAVGASLSALADRLDAIGRGWESRLDRLARIAESRPTP</sequence>
<feature type="domain" description="HTH arsR-type" evidence="1">
    <location>
        <begin position="1"/>
        <end position="92"/>
    </location>
</feature>
<dbReference type="SUPFAM" id="SSF46785">
    <property type="entry name" value="Winged helix' DNA-binding domain"/>
    <property type="match status" value="1"/>
</dbReference>
<organism evidence="2 3">
    <name type="scientific">Agrococcus citreus</name>
    <dbReference type="NCBI Taxonomy" id="84643"/>
    <lineage>
        <taxon>Bacteria</taxon>
        <taxon>Bacillati</taxon>
        <taxon>Actinomycetota</taxon>
        <taxon>Actinomycetes</taxon>
        <taxon>Micrococcales</taxon>
        <taxon>Microbacteriaceae</taxon>
        <taxon>Agrococcus</taxon>
    </lineage>
</organism>
<dbReference type="Proteomes" id="UP001501266">
    <property type="component" value="Unassembled WGS sequence"/>
</dbReference>
<dbReference type="InterPro" id="IPR036388">
    <property type="entry name" value="WH-like_DNA-bd_sf"/>
</dbReference>
<dbReference type="PRINTS" id="PR00778">
    <property type="entry name" value="HTHARSR"/>
</dbReference>
<evidence type="ECO:0000259" key="1">
    <source>
        <dbReference type="PROSITE" id="PS50987"/>
    </source>
</evidence>
<dbReference type="InterPro" id="IPR036390">
    <property type="entry name" value="WH_DNA-bd_sf"/>
</dbReference>
<reference evidence="2 3" key="1">
    <citation type="journal article" date="2019" name="Int. J. Syst. Evol. Microbiol.">
        <title>The Global Catalogue of Microorganisms (GCM) 10K type strain sequencing project: providing services to taxonomists for standard genome sequencing and annotation.</title>
        <authorList>
            <consortium name="The Broad Institute Genomics Platform"/>
            <consortium name="The Broad Institute Genome Sequencing Center for Infectious Disease"/>
            <person name="Wu L."/>
            <person name="Ma J."/>
        </authorList>
    </citation>
    <scope>NUCLEOTIDE SEQUENCE [LARGE SCALE GENOMIC DNA]</scope>
    <source>
        <strain evidence="2 3">JCM 12398</strain>
    </source>
</reference>
<name>A0ABN1YNU1_9MICO</name>
<dbReference type="EMBL" id="BAAAKK010000001">
    <property type="protein sequence ID" value="GAA1417886.1"/>
    <property type="molecule type" value="Genomic_DNA"/>
</dbReference>
<gene>
    <name evidence="2" type="ORF">GCM10009640_02740</name>
</gene>
<dbReference type="SMART" id="SM00418">
    <property type="entry name" value="HTH_ARSR"/>
    <property type="match status" value="1"/>
</dbReference>
<evidence type="ECO:0000313" key="2">
    <source>
        <dbReference type="EMBL" id="GAA1417886.1"/>
    </source>
</evidence>
<dbReference type="Gene3D" id="1.10.10.10">
    <property type="entry name" value="Winged helix-like DNA-binding domain superfamily/Winged helix DNA-binding domain"/>
    <property type="match status" value="1"/>
</dbReference>
<dbReference type="InterPro" id="IPR001845">
    <property type="entry name" value="HTH_ArsR_DNA-bd_dom"/>
</dbReference>
<proteinExistence type="predicted"/>
<dbReference type="RefSeq" id="WP_343916577.1">
    <property type="nucleotide sequence ID" value="NZ_BAAAKK010000001.1"/>
</dbReference>
<dbReference type="PANTHER" id="PTHR38600:SF2">
    <property type="entry name" value="SLL0088 PROTEIN"/>
    <property type="match status" value="1"/>
</dbReference>
<protein>
    <submittedName>
        <fullName evidence="2">Metalloregulator ArsR/SmtB family transcription factor</fullName>
    </submittedName>
</protein>
<dbReference type="Pfam" id="PF12840">
    <property type="entry name" value="HTH_20"/>
    <property type="match status" value="1"/>
</dbReference>
<dbReference type="PANTHER" id="PTHR38600">
    <property type="entry name" value="TRANSCRIPTIONAL REGULATORY PROTEIN"/>
    <property type="match status" value="1"/>
</dbReference>
<dbReference type="PROSITE" id="PS50987">
    <property type="entry name" value="HTH_ARSR_2"/>
    <property type="match status" value="1"/>
</dbReference>
<dbReference type="NCBIfam" id="NF033788">
    <property type="entry name" value="HTH_metalloreg"/>
    <property type="match status" value="1"/>
</dbReference>
<dbReference type="CDD" id="cd00090">
    <property type="entry name" value="HTH_ARSR"/>
    <property type="match status" value="1"/>
</dbReference>